<reference evidence="2" key="1">
    <citation type="journal article" date="2023" name="G3 (Bethesda)">
        <title>Genome assembly and association tests identify interacting loci associated with vigor, precocity, and sex in interspecific pistachio rootstocks.</title>
        <authorList>
            <person name="Palmer W."/>
            <person name="Jacygrad E."/>
            <person name="Sagayaradj S."/>
            <person name="Cavanaugh K."/>
            <person name="Han R."/>
            <person name="Bertier L."/>
            <person name="Beede B."/>
            <person name="Kafkas S."/>
            <person name="Golino D."/>
            <person name="Preece J."/>
            <person name="Michelmore R."/>
        </authorList>
    </citation>
    <scope>NUCLEOTIDE SEQUENCE [LARGE SCALE GENOMIC DNA]</scope>
</reference>
<dbReference type="EMBL" id="CM047736">
    <property type="protein sequence ID" value="KAJ0053924.1"/>
    <property type="molecule type" value="Genomic_DNA"/>
</dbReference>
<comment type="caution">
    <text evidence="1">The sequence shown here is derived from an EMBL/GenBank/DDBJ whole genome shotgun (WGS) entry which is preliminary data.</text>
</comment>
<proteinExistence type="predicted"/>
<name>A0ACC0ZP34_9ROSI</name>
<keyword evidence="2" id="KW-1185">Reference proteome</keyword>
<dbReference type="Proteomes" id="UP001163603">
    <property type="component" value="Chromosome 1"/>
</dbReference>
<protein>
    <submittedName>
        <fullName evidence="1">Uncharacterized protein</fullName>
    </submittedName>
</protein>
<sequence>MLKAIEEFRVTHIVLAPPVVVALSKGGLTDGYDLSSLKSVVCGAAPLANDKITAFTARFPTVLLLQAYGLTESTGGIFRTEGPEESIHWGSAGRLSAGYEAKIVDPETREALPPYQNGELWIRGPSIMKGKFGWN</sequence>
<accession>A0ACC0ZP34</accession>
<organism evidence="1 2">
    <name type="scientific">Pistacia integerrima</name>
    <dbReference type="NCBI Taxonomy" id="434235"/>
    <lineage>
        <taxon>Eukaryota</taxon>
        <taxon>Viridiplantae</taxon>
        <taxon>Streptophyta</taxon>
        <taxon>Embryophyta</taxon>
        <taxon>Tracheophyta</taxon>
        <taxon>Spermatophyta</taxon>
        <taxon>Magnoliopsida</taxon>
        <taxon>eudicotyledons</taxon>
        <taxon>Gunneridae</taxon>
        <taxon>Pentapetalae</taxon>
        <taxon>rosids</taxon>
        <taxon>malvids</taxon>
        <taxon>Sapindales</taxon>
        <taxon>Anacardiaceae</taxon>
        <taxon>Pistacia</taxon>
    </lineage>
</organism>
<evidence type="ECO:0000313" key="1">
    <source>
        <dbReference type="EMBL" id="KAJ0053924.1"/>
    </source>
</evidence>
<gene>
    <name evidence="1" type="ORF">Pint_02934</name>
</gene>
<evidence type="ECO:0000313" key="2">
    <source>
        <dbReference type="Proteomes" id="UP001163603"/>
    </source>
</evidence>